<organism evidence="1 2">
    <name type="scientific">Bonamia ostreae</name>
    <dbReference type="NCBI Taxonomy" id="126728"/>
    <lineage>
        <taxon>Eukaryota</taxon>
        <taxon>Sar</taxon>
        <taxon>Rhizaria</taxon>
        <taxon>Endomyxa</taxon>
        <taxon>Ascetosporea</taxon>
        <taxon>Haplosporida</taxon>
        <taxon>Bonamia</taxon>
    </lineage>
</organism>
<dbReference type="EMBL" id="JBDODL010001000">
    <property type="protein sequence ID" value="MES1920987.1"/>
    <property type="molecule type" value="Genomic_DNA"/>
</dbReference>
<keyword evidence="2" id="KW-1185">Reference proteome</keyword>
<evidence type="ECO:0000313" key="1">
    <source>
        <dbReference type="EMBL" id="MES1920987.1"/>
    </source>
</evidence>
<evidence type="ECO:0000313" key="2">
    <source>
        <dbReference type="Proteomes" id="UP001439008"/>
    </source>
</evidence>
<evidence type="ECO:0008006" key="3">
    <source>
        <dbReference type="Google" id="ProtNLM"/>
    </source>
</evidence>
<accession>A0ABV2AMT8</accession>
<name>A0ABV2AMT8_9EUKA</name>
<gene>
    <name evidence="1" type="ORF">MHBO_002592</name>
</gene>
<reference evidence="1 2" key="1">
    <citation type="journal article" date="2024" name="BMC Biol.">
        <title>Comparative genomics of Ascetosporea gives new insight into the evolutionary basis for animal parasitism in Rhizaria.</title>
        <authorList>
            <person name="Hiltunen Thoren M."/>
            <person name="Onut-Brannstrom I."/>
            <person name="Alfjorden A."/>
            <person name="Peckova H."/>
            <person name="Swords F."/>
            <person name="Hooper C."/>
            <person name="Holzer A.S."/>
            <person name="Bass D."/>
            <person name="Burki F."/>
        </authorList>
    </citation>
    <scope>NUCLEOTIDE SEQUENCE [LARGE SCALE GENOMIC DNA]</scope>
    <source>
        <strain evidence="1">20-A016</strain>
    </source>
</reference>
<comment type="caution">
    <text evidence="1">The sequence shown here is derived from an EMBL/GenBank/DDBJ whole genome shotgun (WGS) entry which is preliminary data.</text>
</comment>
<proteinExistence type="predicted"/>
<protein>
    <recommendedName>
        <fullName evidence="3">Ribosomal protein L14</fullName>
    </recommendedName>
</protein>
<dbReference type="Proteomes" id="UP001439008">
    <property type="component" value="Unassembled WGS sequence"/>
</dbReference>
<sequence>MLSLTIMRRKYGPPGENVILHAVTDTKKGQEKGVKIPQVVSILLTLKKNHAQNNVEAIKKNHLCLH</sequence>